<dbReference type="Proteomes" id="UP000007819">
    <property type="component" value="Chromosome A2"/>
</dbReference>
<evidence type="ECO:0000313" key="1">
    <source>
        <dbReference type="EnsemblMetazoa" id="XP_001943886.1"/>
    </source>
</evidence>
<evidence type="ECO:0008006" key="3">
    <source>
        <dbReference type="Google" id="ProtNLM"/>
    </source>
</evidence>
<dbReference type="GO" id="GO:0030687">
    <property type="term" value="C:preribosome, large subunit precursor"/>
    <property type="evidence" value="ECO:0007669"/>
    <property type="project" value="TreeGrafter"/>
</dbReference>
<dbReference type="GO" id="GO:0000460">
    <property type="term" value="P:maturation of 5.8S rRNA"/>
    <property type="evidence" value="ECO:0007669"/>
    <property type="project" value="TreeGrafter"/>
</dbReference>
<dbReference type="EnsemblMetazoa" id="XM_001943851.5">
    <property type="protein sequence ID" value="XP_001943886.1"/>
    <property type="gene ID" value="LOC100168920"/>
</dbReference>
<organism evidence="1 2">
    <name type="scientific">Acyrthosiphon pisum</name>
    <name type="common">Pea aphid</name>
    <dbReference type="NCBI Taxonomy" id="7029"/>
    <lineage>
        <taxon>Eukaryota</taxon>
        <taxon>Metazoa</taxon>
        <taxon>Ecdysozoa</taxon>
        <taxon>Arthropoda</taxon>
        <taxon>Hexapoda</taxon>
        <taxon>Insecta</taxon>
        <taxon>Pterygota</taxon>
        <taxon>Neoptera</taxon>
        <taxon>Paraneoptera</taxon>
        <taxon>Hemiptera</taxon>
        <taxon>Sternorrhyncha</taxon>
        <taxon>Aphidomorpha</taxon>
        <taxon>Aphidoidea</taxon>
        <taxon>Aphididae</taxon>
        <taxon>Macrosiphini</taxon>
        <taxon>Acyrthosiphon</taxon>
    </lineage>
</organism>
<dbReference type="GO" id="GO:0090730">
    <property type="term" value="C:Las1 complex"/>
    <property type="evidence" value="ECO:0007669"/>
    <property type="project" value="InterPro"/>
</dbReference>
<dbReference type="PANTHER" id="PTHR15002">
    <property type="entry name" value="RIBOSOMAL BIOGENESIS PROTEIN LAS1L"/>
    <property type="match status" value="1"/>
</dbReference>
<dbReference type="GO" id="GO:0000470">
    <property type="term" value="P:maturation of LSU-rRNA"/>
    <property type="evidence" value="ECO:0007669"/>
    <property type="project" value="TreeGrafter"/>
</dbReference>
<dbReference type="AlphaFoldDB" id="A0A8R1W2U2"/>
<name>A0A8R1W2U2_ACYPI</name>
<dbReference type="GO" id="GO:0004519">
    <property type="term" value="F:endonuclease activity"/>
    <property type="evidence" value="ECO:0007669"/>
    <property type="project" value="InterPro"/>
</dbReference>
<dbReference type="Pfam" id="PF04031">
    <property type="entry name" value="Las1"/>
    <property type="match status" value="1"/>
</dbReference>
<dbReference type="InterPro" id="IPR007174">
    <property type="entry name" value="Las1"/>
</dbReference>
<dbReference type="PANTHER" id="PTHR15002:SF0">
    <property type="entry name" value="RIBOSOMAL BIOGENESIS PROTEIN LAS1L"/>
    <property type="match status" value="1"/>
</dbReference>
<sequence length="437" mass="50961">MALRNTSYFNSSEEIIVTPWSSDSEWQSLRQDIYGSKDTRNYKQALRKLLLWKSRGKSLCRGLYCTEMILQVIIKDVYFYEVDEPTNESDLIRLYSMAIMKFVNLTADIFGKGPQKSMYYRASQLQLPSWLIDMRHKISHDQDLPTLKSLRAAMEFSLEWLQTQYWNKDDNFLVIAKKVHMHIVYEFIDLLEFYILSKSQTNAALKQKRLNVLREKLNMTECCSNKECVKKMKNLLVIKDWSSDLVNVLVSQYLLQAHECNVSKGRISKTDKAIWNVLLKTFNNAGLLTNVLQCLVTQHSRIAALWVLELCIVAYKSSKKIDIKNNQNDNCMNCKPLNLDTNLVLRTALQSPHPYTIIFLKWLLQIQLSPLKMKQHNNIIKLVALYTGELKVNSKNIDHNIFTVDDLTSKDKTDNQSQWSRAFGQMNWRQVQFGTTL</sequence>
<dbReference type="RefSeq" id="XP_001943886.1">
    <property type="nucleotide sequence ID" value="XM_001943851.4"/>
</dbReference>
<dbReference type="OrthoDB" id="10263222at2759"/>
<keyword evidence="2" id="KW-1185">Reference proteome</keyword>
<protein>
    <recommendedName>
        <fullName evidence="3">Ribosomal biogenesis protein LAS1L</fullName>
    </recommendedName>
</protein>
<dbReference type="KEGG" id="api:100168920"/>
<proteinExistence type="predicted"/>
<evidence type="ECO:0000313" key="2">
    <source>
        <dbReference type="Proteomes" id="UP000007819"/>
    </source>
</evidence>
<accession>A0A8R1W2U2</accession>
<reference evidence="1" key="2">
    <citation type="submission" date="2022-06" db="UniProtKB">
        <authorList>
            <consortium name="EnsemblMetazoa"/>
        </authorList>
    </citation>
    <scope>IDENTIFICATION</scope>
</reference>
<dbReference type="GeneID" id="100168920"/>
<dbReference type="OMA" id="HAITHQN"/>
<reference evidence="2" key="1">
    <citation type="submission" date="2010-06" db="EMBL/GenBank/DDBJ databases">
        <authorList>
            <person name="Jiang H."/>
            <person name="Abraham K."/>
            <person name="Ali S."/>
            <person name="Alsbrooks S.L."/>
            <person name="Anim B.N."/>
            <person name="Anosike U.S."/>
            <person name="Attaway T."/>
            <person name="Bandaranaike D.P."/>
            <person name="Battles P.K."/>
            <person name="Bell S.N."/>
            <person name="Bell A.V."/>
            <person name="Beltran B."/>
            <person name="Bickham C."/>
            <person name="Bustamante Y."/>
            <person name="Caleb T."/>
            <person name="Canada A."/>
            <person name="Cardenas V."/>
            <person name="Carter K."/>
            <person name="Chacko J."/>
            <person name="Chandrabose M.N."/>
            <person name="Chavez D."/>
            <person name="Chavez A."/>
            <person name="Chen L."/>
            <person name="Chu H.-S."/>
            <person name="Claassen K.J."/>
            <person name="Cockrell R."/>
            <person name="Collins M."/>
            <person name="Cooper J.A."/>
            <person name="Cree A."/>
            <person name="Curry S.M."/>
            <person name="Da Y."/>
            <person name="Dao M.D."/>
            <person name="Das B."/>
            <person name="Davila M.-L."/>
            <person name="Davy-Carroll L."/>
            <person name="Denson S."/>
            <person name="Dinh H."/>
            <person name="Ebong V.E."/>
            <person name="Edwards J.R."/>
            <person name="Egan A."/>
            <person name="El-Daye J."/>
            <person name="Escobedo L."/>
            <person name="Fernandez S."/>
            <person name="Fernando P.R."/>
            <person name="Flagg N."/>
            <person name="Forbes L.D."/>
            <person name="Fowler R.G."/>
            <person name="Fu Q."/>
            <person name="Gabisi R.A."/>
            <person name="Ganer J."/>
            <person name="Garbino Pronczuk A."/>
            <person name="Garcia R.M."/>
            <person name="Garner T."/>
            <person name="Garrett T.E."/>
            <person name="Gonzalez D.A."/>
            <person name="Hamid H."/>
            <person name="Hawkins E.S."/>
            <person name="Hirani K."/>
            <person name="Hogues M.E."/>
            <person name="Hollins B."/>
            <person name="Hsiao C.-H."/>
            <person name="Jabil R."/>
            <person name="James M.L."/>
            <person name="Jhangiani S.N."/>
            <person name="Johnson B."/>
            <person name="Johnson Q."/>
            <person name="Joshi V."/>
            <person name="Kalu J.B."/>
            <person name="Kam C."/>
            <person name="Kashfia A."/>
            <person name="Keebler J."/>
            <person name="Kisamo H."/>
            <person name="Kovar C.L."/>
            <person name="Lago L.A."/>
            <person name="Lai C.-Y."/>
            <person name="Laidlaw J."/>
            <person name="Lara F."/>
            <person name="Le T.-K."/>
            <person name="Lee S.L."/>
            <person name="Legall F.H."/>
            <person name="Lemon S.J."/>
            <person name="Lewis L.R."/>
            <person name="Li B."/>
            <person name="Liu Y."/>
            <person name="Liu Y.-S."/>
            <person name="Lopez J."/>
            <person name="Lozado R.J."/>
            <person name="Lu J."/>
            <person name="Madu R.C."/>
            <person name="Maheshwari M."/>
            <person name="Maheshwari R."/>
            <person name="Malloy K."/>
            <person name="Martinez E."/>
            <person name="Mathew T."/>
            <person name="Mercado I.C."/>
            <person name="Mercado C."/>
            <person name="Meyer B."/>
            <person name="Montgomery K."/>
            <person name="Morgan M.B."/>
            <person name="Munidasa M."/>
            <person name="Nazareth L.V."/>
            <person name="Nelson J."/>
            <person name="Ng B.M."/>
            <person name="Nguyen N.B."/>
            <person name="Nguyen P.Q."/>
            <person name="Nguyen T."/>
            <person name="Obregon M."/>
            <person name="Okwuonu G.O."/>
            <person name="Onwere C.G."/>
            <person name="Orozco G."/>
            <person name="Parra A."/>
            <person name="Patel S."/>
            <person name="Patil S."/>
            <person name="Perez A."/>
            <person name="Perez Y."/>
            <person name="Pham C."/>
            <person name="Primus E.L."/>
            <person name="Pu L.-L."/>
            <person name="Puazo M."/>
            <person name="Qin X."/>
            <person name="Quiroz J.B."/>
            <person name="Reese J."/>
            <person name="Richards S."/>
            <person name="Rives C.M."/>
            <person name="Robberts R."/>
            <person name="Ruiz S.J."/>
            <person name="Ruiz M.J."/>
            <person name="Santibanez J."/>
            <person name="Schneider B.W."/>
            <person name="Sisson I."/>
            <person name="Smith M."/>
            <person name="Sodergren E."/>
            <person name="Song X.-Z."/>
            <person name="Song B.B."/>
            <person name="Summersgill H."/>
            <person name="Thelus R."/>
            <person name="Thornton R.D."/>
            <person name="Trejos Z.Y."/>
            <person name="Usmani K."/>
            <person name="Vattathil S."/>
            <person name="Villasana D."/>
            <person name="Walker D.L."/>
            <person name="Wang S."/>
            <person name="Wang K."/>
            <person name="White C.S."/>
            <person name="Williams A.C."/>
            <person name="Williamson J."/>
            <person name="Wilson K."/>
            <person name="Woghiren I.O."/>
            <person name="Woodworth J.R."/>
            <person name="Worley K.C."/>
            <person name="Wright R.A."/>
            <person name="Wu W."/>
            <person name="Young L."/>
            <person name="Zhang L."/>
            <person name="Zhang J."/>
            <person name="Zhu Y."/>
            <person name="Muzny D.M."/>
            <person name="Weinstock G."/>
            <person name="Gibbs R.A."/>
        </authorList>
    </citation>
    <scope>NUCLEOTIDE SEQUENCE [LARGE SCALE GENOMIC DNA]</scope>
    <source>
        <strain evidence="2">LSR1</strain>
    </source>
</reference>